<evidence type="ECO:0008006" key="3">
    <source>
        <dbReference type="Google" id="ProtNLM"/>
    </source>
</evidence>
<dbReference type="AlphaFoldDB" id="A0A641AT76"/>
<dbReference type="OrthoDB" id="5495835at2"/>
<reference evidence="1" key="1">
    <citation type="submission" date="2019-09" db="EMBL/GenBank/DDBJ databases">
        <authorList>
            <person name="Li J."/>
        </authorList>
    </citation>
    <scope>NUCLEOTIDE SEQUENCE [LARGE SCALE GENOMIC DNA]</scope>
    <source>
        <strain evidence="1">NRBC 14897</strain>
    </source>
</reference>
<evidence type="ECO:0000313" key="1">
    <source>
        <dbReference type="EMBL" id="KAA1380862.1"/>
    </source>
</evidence>
<organism evidence="1 2">
    <name type="scientific">Aeromicrobium fastidiosum</name>
    <dbReference type="NCBI Taxonomy" id="52699"/>
    <lineage>
        <taxon>Bacteria</taxon>
        <taxon>Bacillati</taxon>
        <taxon>Actinomycetota</taxon>
        <taxon>Actinomycetes</taxon>
        <taxon>Propionibacteriales</taxon>
        <taxon>Nocardioidaceae</taxon>
        <taxon>Aeromicrobium</taxon>
    </lineage>
</organism>
<gene>
    <name evidence="1" type="ORF">ESP62_000330</name>
</gene>
<dbReference type="EMBL" id="SDPP02000001">
    <property type="protein sequence ID" value="KAA1380862.1"/>
    <property type="molecule type" value="Genomic_DNA"/>
</dbReference>
<evidence type="ECO:0000313" key="2">
    <source>
        <dbReference type="Proteomes" id="UP001515100"/>
    </source>
</evidence>
<sequence>MTIAARFNGPDHSGNGGYVAGMLGAEVGTDVVTSTLRIPPPLDVPLSWEHDSHHDGELVRLLTAGGAVVGEASPGGFARVVPAAPGADEARAGLAAYKGHLQHPFDRCFTCGTARTDGDGLRLFTGPTATGRVAGSWTPHDAFGGDDGRLDVPTTWAALDCPGGWAADFTAQTMVLGRMTAQVLRAPVAGEPLLSVGELRERDGRKFATDTALYTRAGELLGRAEQVWIQVDPAAFH</sequence>
<name>A0A641AT76_9ACTN</name>
<protein>
    <recommendedName>
        <fullName evidence="3">Thioesterase family protein</fullName>
    </recommendedName>
</protein>
<proteinExistence type="predicted"/>
<accession>A0A641AT76</accession>
<dbReference type="SUPFAM" id="SSF54637">
    <property type="entry name" value="Thioesterase/thiol ester dehydrase-isomerase"/>
    <property type="match status" value="1"/>
</dbReference>
<dbReference type="Gene3D" id="3.10.129.10">
    <property type="entry name" value="Hotdog Thioesterase"/>
    <property type="match status" value="1"/>
</dbReference>
<comment type="caution">
    <text evidence="1">The sequence shown here is derived from an EMBL/GenBank/DDBJ whole genome shotgun (WGS) entry which is preliminary data.</text>
</comment>
<dbReference type="Proteomes" id="UP001515100">
    <property type="component" value="Unassembled WGS sequence"/>
</dbReference>
<dbReference type="InterPro" id="IPR029069">
    <property type="entry name" value="HotDog_dom_sf"/>
</dbReference>
<keyword evidence="2" id="KW-1185">Reference proteome</keyword>